<reference evidence="1 2" key="1">
    <citation type="submission" date="2018-04" db="EMBL/GenBank/DDBJ databases">
        <authorList>
            <person name="Vogel A."/>
        </authorList>
    </citation>
    <scope>NUCLEOTIDE SEQUENCE [LARGE SCALE GENOMIC DNA]</scope>
</reference>
<dbReference type="AlphaFoldDB" id="A0A484KKX2"/>
<evidence type="ECO:0000313" key="1">
    <source>
        <dbReference type="EMBL" id="VFQ65408.1"/>
    </source>
</evidence>
<proteinExistence type="predicted"/>
<dbReference type="Proteomes" id="UP000595140">
    <property type="component" value="Unassembled WGS sequence"/>
</dbReference>
<evidence type="ECO:0000313" key="2">
    <source>
        <dbReference type="Proteomes" id="UP000595140"/>
    </source>
</evidence>
<sequence>MPINILSCSTSAGPPIAIFFFLLEYTNLIGGLSLVLDEDEDCEPNLWRTKMKMSWSTLIVDEDEMLCRDLLP</sequence>
<dbReference type="EMBL" id="OOIL02000451">
    <property type="protein sequence ID" value="VFQ65408.1"/>
    <property type="molecule type" value="Genomic_DNA"/>
</dbReference>
<protein>
    <submittedName>
        <fullName evidence="1">Uncharacterized protein</fullName>
    </submittedName>
</protein>
<keyword evidence="2" id="KW-1185">Reference proteome</keyword>
<name>A0A484KKX2_9ASTE</name>
<gene>
    <name evidence="1" type="ORF">CCAM_LOCUS7184</name>
</gene>
<accession>A0A484KKX2</accession>
<organism evidence="1 2">
    <name type="scientific">Cuscuta campestris</name>
    <dbReference type="NCBI Taxonomy" id="132261"/>
    <lineage>
        <taxon>Eukaryota</taxon>
        <taxon>Viridiplantae</taxon>
        <taxon>Streptophyta</taxon>
        <taxon>Embryophyta</taxon>
        <taxon>Tracheophyta</taxon>
        <taxon>Spermatophyta</taxon>
        <taxon>Magnoliopsida</taxon>
        <taxon>eudicotyledons</taxon>
        <taxon>Gunneridae</taxon>
        <taxon>Pentapetalae</taxon>
        <taxon>asterids</taxon>
        <taxon>lamiids</taxon>
        <taxon>Solanales</taxon>
        <taxon>Convolvulaceae</taxon>
        <taxon>Cuscuteae</taxon>
        <taxon>Cuscuta</taxon>
        <taxon>Cuscuta subgen. Grammica</taxon>
        <taxon>Cuscuta sect. Cleistogrammica</taxon>
    </lineage>
</organism>